<dbReference type="SUPFAM" id="SSF52047">
    <property type="entry name" value="RNI-like"/>
    <property type="match status" value="1"/>
</dbReference>
<accession>A0AAD1XA86</accession>
<dbReference type="Proteomes" id="UP001295684">
    <property type="component" value="Unassembled WGS sequence"/>
</dbReference>
<dbReference type="InterPro" id="IPR032675">
    <property type="entry name" value="LRR_dom_sf"/>
</dbReference>
<keyword evidence="2" id="KW-1185">Reference proteome</keyword>
<protein>
    <submittedName>
        <fullName evidence="1">Uncharacterized protein</fullName>
    </submittedName>
</protein>
<proteinExistence type="predicted"/>
<reference evidence="1" key="1">
    <citation type="submission" date="2023-07" db="EMBL/GenBank/DDBJ databases">
        <authorList>
            <consortium name="AG Swart"/>
            <person name="Singh M."/>
            <person name="Singh A."/>
            <person name="Seah K."/>
            <person name="Emmerich C."/>
        </authorList>
    </citation>
    <scope>NUCLEOTIDE SEQUENCE</scope>
    <source>
        <strain evidence="1">DP1</strain>
    </source>
</reference>
<name>A0AAD1XA86_EUPCR</name>
<organism evidence="1 2">
    <name type="scientific">Euplotes crassus</name>
    <dbReference type="NCBI Taxonomy" id="5936"/>
    <lineage>
        <taxon>Eukaryota</taxon>
        <taxon>Sar</taxon>
        <taxon>Alveolata</taxon>
        <taxon>Ciliophora</taxon>
        <taxon>Intramacronucleata</taxon>
        <taxon>Spirotrichea</taxon>
        <taxon>Hypotrichia</taxon>
        <taxon>Euplotida</taxon>
        <taxon>Euplotidae</taxon>
        <taxon>Moneuplotes</taxon>
    </lineage>
</organism>
<dbReference type="EMBL" id="CAMPGE010010020">
    <property type="protein sequence ID" value="CAI2368874.1"/>
    <property type="molecule type" value="Genomic_DNA"/>
</dbReference>
<gene>
    <name evidence="1" type="ORF">ECRASSUSDP1_LOCUS10170</name>
</gene>
<evidence type="ECO:0000313" key="1">
    <source>
        <dbReference type="EMBL" id="CAI2368874.1"/>
    </source>
</evidence>
<sequence>MLITCIIFLVNWKLRIPKKTIISINYLIFRQERNQYFEKKTNFMRPYKVNYVTLFQSAEVNKHTLKFIKSSFPQRVAELRINCSQDPYLYIFPISNLILEVSSKVLEKIVIDGFIISAYQFKRIMACCKHLRKIFFWRCNISIPSVFNFSQTLKNTKIKMLDFDCSGNSTFTNWEEGFEEFQNLIQGLATSPDLKKSLQEFKARNCCIEEEIIREILEENGFNNVQIFA</sequence>
<dbReference type="AlphaFoldDB" id="A0AAD1XA86"/>
<evidence type="ECO:0000313" key="2">
    <source>
        <dbReference type="Proteomes" id="UP001295684"/>
    </source>
</evidence>
<comment type="caution">
    <text evidence="1">The sequence shown here is derived from an EMBL/GenBank/DDBJ whole genome shotgun (WGS) entry which is preliminary data.</text>
</comment>
<dbReference type="Gene3D" id="3.80.10.10">
    <property type="entry name" value="Ribonuclease Inhibitor"/>
    <property type="match status" value="1"/>
</dbReference>